<dbReference type="RefSeq" id="WP_106289558.1">
    <property type="nucleotide sequence ID" value="NZ_CAWNTC010000106.1"/>
</dbReference>
<evidence type="ECO:0000313" key="2">
    <source>
        <dbReference type="Proteomes" id="UP000238762"/>
    </source>
</evidence>
<organism evidence="1 2">
    <name type="scientific">Merismopedia glauca CCAP 1448/3</name>
    <dbReference type="NCBI Taxonomy" id="1296344"/>
    <lineage>
        <taxon>Bacteria</taxon>
        <taxon>Bacillati</taxon>
        <taxon>Cyanobacteriota</taxon>
        <taxon>Cyanophyceae</taxon>
        <taxon>Synechococcales</taxon>
        <taxon>Merismopediaceae</taxon>
        <taxon>Merismopedia</taxon>
    </lineage>
</organism>
<dbReference type="AlphaFoldDB" id="A0A2T1C1J6"/>
<gene>
    <name evidence="1" type="ORF">C7B64_15470</name>
</gene>
<keyword evidence="2" id="KW-1185">Reference proteome</keyword>
<accession>A0A2T1C1J6</accession>
<comment type="caution">
    <text evidence="1">The sequence shown here is derived from an EMBL/GenBank/DDBJ whole genome shotgun (WGS) entry which is preliminary data.</text>
</comment>
<dbReference type="OrthoDB" id="582639at2"/>
<reference evidence="1 2" key="2">
    <citation type="submission" date="2018-03" db="EMBL/GenBank/DDBJ databases">
        <title>The ancient ancestry and fast evolution of plastids.</title>
        <authorList>
            <person name="Moore K.R."/>
            <person name="Magnabosco C."/>
            <person name="Momper L."/>
            <person name="Gold D.A."/>
            <person name="Bosak T."/>
            <person name="Fournier G.P."/>
        </authorList>
    </citation>
    <scope>NUCLEOTIDE SEQUENCE [LARGE SCALE GENOMIC DNA]</scope>
    <source>
        <strain evidence="1 2">CCAP 1448/3</strain>
    </source>
</reference>
<evidence type="ECO:0000313" key="1">
    <source>
        <dbReference type="EMBL" id="PSB01993.1"/>
    </source>
</evidence>
<protein>
    <recommendedName>
        <fullName evidence="3">DUF4327 domain-containing protein</fullName>
    </recommendedName>
</protein>
<dbReference type="EMBL" id="PVWJ01000078">
    <property type="protein sequence ID" value="PSB01993.1"/>
    <property type="molecule type" value="Genomic_DNA"/>
</dbReference>
<name>A0A2T1C1J6_9CYAN</name>
<sequence>MSSSTALLSNRVSYSIDVVRDEARRLVAKGIVSRQQPIYILCHYISAREWVCVENELDRCNFLLRDRIGDLLGNEHWDND</sequence>
<dbReference type="Pfam" id="PF14217">
    <property type="entry name" value="DUF4327"/>
    <property type="match status" value="1"/>
</dbReference>
<evidence type="ECO:0008006" key="3">
    <source>
        <dbReference type="Google" id="ProtNLM"/>
    </source>
</evidence>
<reference evidence="1 2" key="1">
    <citation type="submission" date="2018-02" db="EMBL/GenBank/DDBJ databases">
        <authorList>
            <person name="Cohen D.B."/>
            <person name="Kent A.D."/>
        </authorList>
    </citation>
    <scope>NUCLEOTIDE SEQUENCE [LARGE SCALE GENOMIC DNA]</scope>
    <source>
        <strain evidence="1 2">CCAP 1448/3</strain>
    </source>
</reference>
<dbReference type="InterPro" id="IPR025477">
    <property type="entry name" value="DUF4327"/>
</dbReference>
<proteinExistence type="predicted"/>
<dbReference type="Proteomes" id="UP000238762">
    <property type="component" value="Unassembled WGS sequence"/>
</dbReference>